<dbReference type="GO" id="GO:0005829">
    <property type="term" value="C:cytosol"/>
    <property type="evidence" value="ECO:0007669"/>
    <property type="project" value="TreeGrafter"/>
</dbReference>
<evidence type="ECO:0000256" key="6">
    <source>
        <dbReference type="ARBA" id="ARBA00023125"/>
    </source>
</evidence>
<dbReference type="InterPro" id="IPR005748">
    <property type="entry name" value="DNA_mismatch_repair_MutS"/>
</dbReference>
<dbReference type="FunFam" id="1.10.1420.10:FF:000001">
    <property type="entry name" value="DNA mismatch repair protein MutS"/>
    <property type="match status" value="1"/>
</dbReference>
<comment type="similarity">
    <text evidence="1 9">Belongs to the DNA mismatch repair MutS family.</text>
</comment>
<sequence length="845" mass="96494">MSEEVKYTPMMMHYLEEKKKYQDCIVFYRLGDFYEMFFDDAKTASRELDLVLTGRNAGAEERVPMCGIPYHAANGYILRLTQKGYKVAVVEQLEDPATAKGIVQRGCIRIITPGTVMDENGNEKESVYLASLIDYQYGIAAVYCEMTTGDMHAQLFDRNAAGIQKICLSCNVREVILPNNFDKKYIKLIEDFETVTISMFNDIQLKDEYRSLMEAIDNPHVQHAVGLLTNYLDETQKQKMEHLTPVVLLDEEDSLQMDFSTRQNLELTQTLRTSSKSETLWSFMDHCQTAMGSRMLRRWIEYPLVDQAKIEQREDAIDYLNSNFILKDELREELSNVYDLERLCARIAYGSANPKDCVRLFDSLTAIPAVLRSFADCAPYSYLQNLDPCTELKTMLDGAFVENPPISIKDGNIFVEGYNAELDELKRISKSGQDWILELEAKERERTQIKNLKIGYNRVFGYYIEVSKGNVPLVKDEYGYIRKQTLTNAERYVTSELKEKEDAILHAQEKSIRMEIELFNQLISQIKTYLPKLHELASAVAMIDALYSLAIVSNENGYVRPVFHKTHEIDLVDARHPILEKVLKNNRYIANDLKMSETNDIVLITGPNMGGKSTYMRQLACIVIMAQVGCFVPAKKAHLPIFDKIFTRIGASDDIMSGQSTFMVEMTEANNALKYATKDSLILFDEIGRGTSTYDGMSLAHAILEYIDQKIGAKTLFSTHYHELTALEEKYPSIRNLHVEVHEENDHVTFLYKVNEGRADKSYGINVARLAKLPESVLERAKQILAGLESQQSLDLEAASEFQFPKEEYIIERDVCDQLAAVDLDAMSARDALAYLYEIKAKLKR</sequence>
<dbReference type="RefSeq" id="WP_022939407.1">
    <property type="nucleotide sequence ID" value="NZ_CABKRQ010000009.1"/>
</dbReference>
<dbReference type="GO" id="GO:0005524">
    <property type="term" value="F:ATP binding"/>
    <property type="evidence" value="ECO:0007669"/>
    <property type="project" value="UniProtKB-UniRule"/>
</dbReference>
<keyword evidence="3 9" id="KW-0547">Nucleotide-binding</keyword>
<dbReference type="InterPro" id="IPR016151">
    <property type="entry name" value="DNA_mismatch_repair_MutS_N"/>
</dbReference>
<evidence type="ECO:0000259" key="10">
    <source>
        <dbReference type="PROSITE" id="PS00486"/>
    </source>
</evidence>
<dbReference type="OrthoDB" id="9802448at2"/>
<dbReference type="InterPro" id="IPR036678">
    <property type="entry name" value="MutS_con_dom_sf"/>
</dbReference>
<gene>
    <name evidence="9" type="primary">mutS</name>
    <name evidence="11" type="ORF">DES51_1185</name>
</gene>
<dbReference type="InterPro" id="IPR007695">
    <property type="entry name" value="DNA_mismatch_repair_MutS-lik_N"/>
</dbReference>
<dbReference type="InterPro" id="IPR027417">
    <property type="entry name" value="P-loop_NTPase"/>
</dbReference>
<dbReference type="GO" id="GO:0140664">
    <property type="term" value="F:ATP-dependent DNA damage sensor activity"/>
    <property type="evidence" value="ECO:0007669"/>
    <property type="project" value="InterPro"/>
</dbReference>
<organism evidence="11 12">
    <name type="scientific">Dielma fastidiosa</name>
    <dbReference type="NCBI Taxonomy" id="1034346"/>
    <lineage>
        <taxon>Bacteria</taxon>
        <taxon>Bacillati</taxon>
        <taxon>Bacillota</taxon>
        <taxon>Erysipelotrichia</taxon>
        <taxon>Erysipelotrichales</taxon>
        <taxon>Erysipelotrichaceae</taxon>
        <taxon>Dielma</taxon>
    </lineage>
</organism>
<dbReference type="CDD" id="cd03284">
    <property type="entry name" value="ABC_MutS1"/>
    <property type="match status" value="1"/>
</dbReference>
<accession>A0A318KF97</accession>
<evidence type="ECO:0000256" key="3">
    <source>
        <dbReference type="ARBA" id="ARBA00022741"/>
    </source>
</evidence>
<dbReference type="SUPFAM" id="SSF48334">
    <property type="entry name" value="DNA repair protein MutS, domain III"/>
    <property type="match status" value="1"/>
</dbReference>
<dbReference type="Gene3D" id="3.30.420.110">
    <property type="entry name" value="MutS, connector domain"/>
    <property type="match status" value="1"/>
</dbReference>
<dbReference type="InterPro" id="IPR045076">
    <property type="entry name" value="MutS"/>
</dbReference>
<keyword evidence="4 9" id="KW-0227">DNA damage</keyword>
<evidence type="ECO:0000256" key="7">
    <source>
        <dbReference type="ARBA" id="ARBA00023204"/>
    </source>
</evidence>
<name>A0A318KF97_9FIRM</name>
<dbReference type="InterPro" id="IPR036187">
    <property type="entry name" value="DNA_mismatch_repair_MutS_sf"/>
</dbReference>
<feature type="domain" description="DNA mismatch repair proteins mutS family" evidence="10">
    <location>
        <begin position="680"/>
        <end position="696"/>
    </location>
</feature>
<dbReference type="GO" id="GO:0006298">
    <property type="term" value="P:mismatch repair"/>
    <property type="evidence" value="ECO:0007669"/>
    <property type="project" value="UniProtKB-UniRule"/>
</dbReference>
<dbReference type="GO" id="GO:0030983">
    <property type="term" value="F:mismatched DNA binding"/>
    <property type="evidence" value="ECO:0007669"/>
    <property type="project" value="InterPro"/>
</dbReference>
<keyword evidence="6 9" id="KW-0238">DNA-binding</keyword>
<evidence type="ECO:0000256" key="4">
    <source>
        <dbReference type="ARBA" id="ARBA00022763"/>
    </source>
</evidence>
<dbReference type="InterPro" id="IPR007696">
    <property type="entry name" value="DNA_mismatch_repair_MutS_core"/>
</dbReference>
<dbReference type="SMART" id="SM00533">
    <property type="entry name" value="MUTSd"/>
    <property type="match status" value="1"/>
</dbReference>
<keyword evidence="7 9" id="KW-0234">DNA repair</keyword>
<dbReference type="InterPro" id="IPR000432">
    <property type="entry name" value="DNA_mismatch_repair_MutS_C"/>
</dbReference>
<dbReference type="PIRSF" id="PIRSF037677">
    <property type="entry name" value="DNA_mis_repair_Msh6"/>
    <property type="match status" value="1"/>
</dbReference>
<dbReference type="HAMAP" id="MF_00096">
    <property type="entry name" value="MutS"/>
    <property type="match status" value="1"/>
</dbReference>
<comment type="caution">
    <text evidence="11">The sequence shown here is derived from an EMBL/GenBank/DDBJ whole genome shotgun (WGS) entry which is preliminary data.</text>
</comment>
<evidence type="ECO:0000256" key="5">
    <source>
        <dbReference type="ARBA" id="ARBA00022840"/>
    </source>
</evidence>
<dbReference type="Gene3D" id="3.40.50.300">
    <property type="entry name" value="P-loop containing nucleotide triphosphate hydrolases"/>
    <property type="match status" value="1"/>
</dbReference>
<dbReference type="AlphaFoldDB" id="A0A318KF97"/>
<dbReference type="NCBIfam" id="NF003810">
    <property type="entry name" value="PRK05399.1"/>
    <property type="match status" value="1"/>
</dbReference>
<comment type="function">
    <text evidence="8 9">This protein is involved in the repair of mismatches in DNA. It is possible that it carries out the mismatch recognition step. This protein has a weak ATPase activity.</text>
</comment>
<evidence type="ECO:0000313" key="11">
    <source>
        <dbReference type="EMBL" id="PXX75275.1"/>
    </source>
</evidence>
<dbReference type="FunFam" id="3.40.1170.10:FF:000001">
    <property type="entry name" value="DNA mismatch repair protein MutS"/>
    <property type="match status" value="1"/>
</dbReference>
<dbReference type="STRING" id="1034346.GCA_000313565_03129"/>
<dbReference type="Pfam" id="PF00488">
    <property type="entry name" value="MutS_V"/>
    <property type="match status" value="1"/>
</dbReference>
<dbReference type="Pfam" id="PF05190">
    <property type="entry name" value="MutS_IV"/>
    <property type="match status" value="1"/>
</dbReference>
<evidence type="ECO:0000256" key="2">
    <source>
        <dbReference type="ARBA" id="ARBA00021982"/>
    </source>
</evidence>
<dbReference type="InterPro" id="IPR017261">
    <property type="entry name" value="DNA_mismatch_repair_MutS/MSH"/>
</dbReference>
<dbReference type="Gene3D" id="3.40.1170.10">
    <property type="entry name" value="DNA repair protein MutS, domain I"/>
    <property type="match status" value="1"/>
</dbReference>
<dbReference type="PANTHER" id="PTHR11361">
    <property type="entry name" value="DNA MISMATCH REPAIR PROTEIN MUTS FAMILY MEMBER"/>
    <property type="match status" value="1"/>
</dbReference>
<dbReference type="GO" id="GO:0003684">
    <property type="term" value="F:damaged DNA binding"/>
    <property type="evidence" value="ECO:0007669"/>
    <property type="project" value="UniProtKB-UniRule"/>
</dbReference>
<dbReference type="PANTHER" id="PTHR11361:SF34">
    <property type="entry name" value="DNA MISMATCH REPAIR PROTEIN MSH1, MITOCHONDRIAL"/>
    <property type="match status" value="1"/>
</dbReference>
<evidence type="ECO:0000256" key="1">
    <source>
        <dbReference type="ARBA" id="ARBA00006271"/>
    </source>
</evidence>
<dbReference type="Gene3D" id="1.10.1420.10">
    <property type="match status" value="2"/>
</dbReference>
<feature type="binding site" evidence="9">
    <location>
        <begin position="606"/>
        <end position="613"/>
    </location>
    <ligand>
        <name>ATP</name>
        <dbReference type="ChEBI" id="CHEBI:30616"/>
    </ligand>
</feature>
<evidence type="ECO:0000256" key="9">
    <source>
        <dbReference type="HAMAP-Rule" id="MF_00096"/>
    </source>
</evidence>
<dbReference type="SMART" id="SM00534">
    <property type="entry name" value="MUTSac"/>
    <property type="match status" value="1"/>
</dbReference>
<dbReference type="PROSITE" id="PS00486">
    <property type="entry name" value="DNA_MISMATCH_REPAIR_2"/>
    <property type="match status" value="1"/>
</dbReference>
<dbReference type="InterPro" id="IPR007861">
    <property type="entry name" value="DNA_mismatch_repair_MutS_clamp"/>
</dbReference>
<dbReference type="EMBL" id="QJKH01000018">
    <property type="protein sequence ID" value="PXX75275.1"/>
    <property type="molecule type" value="Genomic_DNA"/>
</dbReference>
<reference evidence="11 12" key="1">
    <citation type="submission" date="2018-05" db="EMBL/GenBank/DDBJ databases">
        <title>Genomic Encyclopedia of Type Strains, Phase IV (KMG-IV): sequencing the most valuable type-strain genomes for metagenomic binning, comparative biology and taxonomic classification.</title>
        <authorList>
            <person name="Goeker M."/>
        </authorList>
    </citation>
    <scope>NUCLEOTIDE SEQUENCE [LARGE SCALE GENOMIC DNA]</scope>
    <source>
        <strain evidence="11 12">JC118</strain>
    </source>
</reference>
<dbReference type="SUPFAM" id="SSF53150">
    <property type="entry name" value="DNA repair protein MutS, domain II"/>
    <property type="match status" value="1"/>
</dbReference>
<dbReference type="Proteomes" id="UP000247612">
    <property type="component" value="Unassembled WGS sequence"/>
</dbReference>
<dbReference type="SUPFAM" id="SSF55271">
    <property type="entry name" value="DNA repair protein MutS, domain I"/>
    <property type="match status" value="1"/>
</dbReference>
<dbReference type="SUPFAM" id="SSF52540">
    <property type="entry name" value="P-loop containing nucleoside triphosphate hydrolases"/>
    <property type="match status" value="1"/>
</dbReference>
<keyword evidence="12" id="KW-1185">Reference proteome</keyword>
<protein>
    <recommendedName>
        <fullName evidence="2 9">DNA mismatch repair protein MutS</fullName>
    </recommendedName>
</protein>
<dbReference type="Pfam" id="PF01624">
    <property type="entry name" value="MutS_I"/>
    <property type="match status" value="1"/>
</dbReference>
<dbReference type="NCBIfam" id="TIGR01070">
    <property type="entry name" value="mutS1"/>
    <property type="match status" value="1"/>
</dbReference>
<evidence type="ECO:0000313" key="12">
    <source>
        <dbReference type="Proteomes" id="UP000247612"/>
    </source>
</evidence>
<keyword evidence="5 9" id="KW-0067">ATP-binding</keyword>
<dbReference type="Pfam" id="PF05192">
    <property type="entry name" value="MutS_III"/>
    <property type="match status" value="1"/>
</dbReference>
<evidence type="ECO:0000256" key="8">
    <source>
        <dbReference type="ARBA" id="ARBA00024647"/>
    </source>
</evidence>
<dbReference type="FunFam" id="3.40.50.300:FF:000870">
    <property type="entry name" value="MutS protein homolog 4"/>
    <property type="match status" value="1"/>
</dbReference>
<proteinExistence type="inferred from homology"/>